<dbReference type="SUPFAM" id="SSF51120">
    <property type="entry name" value="beta-Roll"/>
    <property type="match status" value="1"/>
</dbReference>
<dbReference type="InterPro" id="IPR011049">
    <property type="entry name" value="Serralysin-like_metalloprot_C"/>
</dbReference>
<evidence type="ECO:0000256" key="1">
    <source>
        <dbReference type="SAM" id="MobiDB-lite"/>
    </source>
</evidence>
<proteinExistence type="predicted"/>
<reference evidence="3 4" key="1">
    <citation type="journal article" date="2012" name="J. Bacteriol.">
        <title>Genome Sequence of Nitratireductor aquibiodomus Strain RA22.</title>
        <authorList>
            <person name="Singh A."/>
            <person name="Jangir P.K."/>
            <person name="Kumari C."/>
            <person name="Sharma R."/>
        </authorList>
    </citation>
    <scope>NUCLEOTIDE SEQUENCE [LARGE SCALE GENOMIC DNA]</scope>
    <source>
        <strain evidence="3 4">RA22</strain>
    </source>
</reference>
<dbReference type="Proteomes" id="UP000004622">
    <property type="component" value="Unassembled WGS sequence"/>
</dbReference>
<dbReference type="RefSeq" id="WP_007006848.1">
    <property type="nucleotide sequence ID" value="NZ_AJXZ01000002.1"/>
</dbReference>
<dbReference type="SMART" id="SM00327">
    <property type="entry name" value="VWA"/>
    <property type="match status" value="1"/>
</dbReference>
<evidence type="ECO:0000313" key="3">
    <source>
        <dbReference type="EMBL" id="EIM77894.1"/>
    </source>
</evidence>
<dbReference type="EMBL" id="AJXZ01000002">
    <property type="protein sequence ID" value="EIM77894.1"/>
    <property type="molecule type" value="Genomic_DNA"/>
</dbReference>
<dbReference type="InterPro" id="IPR036465">
    <property type="entry name" value="vWFA_dom_sf"/>
</dbReference>
<dbReference type="SUPFAM" id="SSF53300">
    <property type="entry name" value="vWA-like"/>
    <property type="match status" value="1"/>
</dbReference>
<feature type="domain" description="VWFA" evidence="2">
    <location>
        <begin position="554"/>
        <end position="744"/>
    </location>
</feature>
<feature type="region of interest" description="Disordered" evidence="1">
    <location>
        <begin position="247"/>
        <end position="277"/>
    </location>
</feature>
<organism evidence="3 4">
    <name type="scientific">Nitratireductor aquibiodomus RA22</name>
    <dbReference type="NCBI Taxonomy" id="1189611"/>
    <lineage>
        <taxon>Bacteria</taxon>
        <taxon>Pseudomonadati</taxon>
        <taxon>Pseudomonadota</taxon>
        <taxon>Alphaproteobacteria</taxon>
        <taxon>Hyphomicrobiales</taxon>
        <taxon>Phyllobacteriaceae</taxon>
        <taxon>Nitratireductor</taxon>
    </lineage>
</organism>
<dbReference type="PROSITE" id="PS50234">
    <property type="entry name" value="VWFA"/>
    <property type="match status" value="1"/>
</dbReference>
<name>I5C7U2_9HYPH</name>
<dbReference type="Pfam" id="PF00092">
    <property type="entry name" value="VWA"/>
    <property type="match status" value="1"/>
</dbReference>
<dbReference type="GO" id="GO:0005509">
    <property type="term" value="F:calcium ion binding"/>
    <property type="evidence" value="ECO:0007669"/>
    <property type="project" value="InterPro"/>
</dbReference>
<dbReference type="PROSITE" id="PS00330">
    <property type="entry name" value="HEMOLYSIN_CALCIUM"/>
    <property type="match status" value="1"/>
</dbReference>
<dbReference type="OrthoDB" id="8335338at2"/>
<dbReference type="Gene3D" id="3.40.50.410">
    <property type="entry name" value="von Willebrand factor, type A domain"/>
    <property type="match status" value="1"/>
</dbReference>
<comment type="caution">
    <text evidence="3">The sequence shown here is derived from an EMBL/GenBank/DDBJ whole genome shotgun (WGS) entry which is preliminary data.</text>
</comment>
<dbReference type="InterPro" id="IPR001343">
    <property type="entry name" value="Hemolysn_Ca-bd"/>
</dbReference>
<evidence type="ECO:0000259" key="2">
    <source>
        <dbReference type="PROSITE" id="PS50234"/>
    </source>
</evidence>
<dbReference type="CDD" id="cd00198">
    <property type="entry name" value="vWFA"/>
    <property type="match status" value="1"/>
</dbReference>
<evidence type="ECO:0000313" key="4">
    <source>
        <dbReference type="Proteomes" id="UP000004622"/>
    </source>
</evidence>
<dbReference type="InterPro" id="IPR010221">
    <property type="entry name" value="VCBS_dom"/>
</dbReference>
<dbReference type="PRINTS" id="PR00313">
    <property type="entry name" value="CABNDNGRPT"/>
</dbReference>
<dbReference type="InterPro" id="IPR002035">
    <property type="entry name" value="VWF_A"/>
</dbReference>
<dbReference type="NCBIfam" id="TIGR01965">
    <property type="entry name" value="VCBS_repeat"/>
    <property type="match status" value="2"/>
</dbReference>
<dbReference type="PATRIC" id="fig|1189611.3.peg.185"/>
<feature type="compositionally biased region" description="Low complexity" evidence="1">
    <location>
        <begin position="263"/>
        <end position="277"/>
    </location>
</feature>
<protein>
    <recommendedName>
        <fullName evidence="2">VWFA domain-containing protein</fullName>
    </recommendedName>
</protein>
<dbReference type="InterPro" id="IPR043824">
    <property type="entry name" value="DUF5801"/>
</dbReference>
<dbReference type="InterPro" id="IPR018511">
    <property type="entry name" value="Hemolysin-typ_Ca-bd_CS"/>
</dbReference>
<sequence length="1301" mass="131758">TQSGTFTISSPDGIASLTIGGQSFITNGVFTAGSVTTGLGNTLNVTGYDAGTGVVSYSYTLVDNETHGTGAGENDLFEDFAVVLTDQDGQSANDVLSVKIVDDVPEAMADTDSTIEGGIADGNVLTGLGGSDANATDGVADIQGADGATVTSIVATTAGGSATNVGTNTVINGQYGTLTISSDGSYSYQSTPGAVASGTVQDVFSYTITDADGDPSTTTLTINVNDSGLATPDYTVTVNEAALDLNKDGDDLVPGTVTGSLPGSTDETSGGTASATGGTGPYTYALQTGGNAVTAGAYGSIQVNSDGTYTYTLSSNYLNATADDGVQTISGAESFTYVATDAFGNTTTGTISIDIIDDVPKAEAAAGETASVVLDESDGSGSGTDGINPGQIQAGDIQGLFATPDFGADGAGSVAYSFSATDGAATGLWLTGQSGAANEIILVKVSDTVYEGRAGGGVGTPAFTVSINGATGAVTVTQHETLEHTVDGGPSAAHDDALFLGGAAAISVVQTVTDADGDTATATSASALSIRFDDDGPTAKPDTASLTLGTESFNIAFVLDFSGSVSNSELDQMLDAVKAAGQAFFSGTTGDVQIELVAFSSSALSAPGPFTDYASFAAQIDAWNPAEGGSRPYNGGTDFTAAIQETMATYTPLADYNNQVFFLSDGNPNEQIGAGGHSLLGSTQTAWNNFVQDNDVTVQTVGIGNNIDVEQLQDVDEADGDNTVVSVSNFDDLVEALLDLANQVNVSGNVLLGDDNAAGGGDDDGFGADGGRILSVTVDGVTYTYNPDADQITNDGGEPVQAGSGLEVDTPLGGVLELDFNTGAWDYQANSGTTAGTETFDYVIIDNDGDTSTTQLTVNVLPPPEIVDDLVLTNITDYSAISIPTQALLHNDDGKGAPLHVAAVDNAQDGSVSLPDDVVFTPSNTPASFVDEDFSAGLGGFTYEDNHYSDRYYQTTGSDASGQRETGGIANDGALALYLGGNNGTNRENMNGAFTRSFNLASTTTVTITFDYYAFLSGQSDNTDDVWVLADVDGNAFGTGGVIDELIGSSSSNSDHQSTGWQTFSTTLTLSAGEHTLSLGGLMTSKEQGNEYADVYFDNVSVEYDPTPAFSSGGFDYTASTGEASVDGHVTVTGVSGSVITGTSADEVLVGNDSGSTLLGMGGDDALIGGDGDDLLIGGEGADLLIGGEGQNTYDLTDIDNAEDTVVLDQSALAGLDPDAIIGFGSEDVVDLTELVSIGPGDNVADYVRLNPGNSTQLQVDADGTAGSEDWVTVATFDVPQTPSTIKILYEDDGSDNSGTV</sequence>
<gene>
    <name evidence="3" type="ORF">A33O_00905</name>
</gene>
<dbReference type="Pfam" id="PF00353">
    <property type="entry name" value="HemolysinCabind"/>
    <property type="match status" value="1"/>
</dbReference>
<feature type="non-terminal residue" evidence="3">
    <location>
        <position position="1"/>
    </location>
</feature>
<dbReference type="Pfam" id="PF19116">
    <property type="entry name" value="DUF5801"/>
    <property type="match status" value="1"/>
</dbReference>
<accession>I5C7U2</accession>